<feature type="compositionally biased region" description="Polar residues" evidence="1">
    <location>
        <begin position="1"/>
        <end position="12"/>
    </location>
</feature>
<accession>A0ABZ1D623</accession>
<reference evidence="2 3" key="1">
    <citation type="submission" date="2024-01" db="EMBL/GenBank/DDBJ databases">
        <title>Comparative genomics of Cryptococcus and Kwoniella reveals pathogenesis evolution and contrasting modes of karyotype evolution via chromosome fusion or intercentromeric recombination.</title>
        <authorList>
            <person name="Coelho M.A."/>
            <person name="David-Palma M."/>
            <person name="Shea T."/>
            <person name="Bowers K."/>
            <person name="McGinley-Smith S."/>
            <person name="Mohammad A.W."/>
            <person name="Gnirke A."/>
            <person name="Yurkov A.M."/>
            <person name="Nowrousian M."/>
            <person name="Sun S."/>
            <person name="Cuomo C.A."/>
            <person name="Heitman J."/>
        </authorList>
    </citation>
    <scope>NUCLEOTIDE SEQUENCE [LARGE SCALE GENOMIC DNA]</scope>
    <source>
        <strain evidence="2">CBS 11374</strain>
    </source>
</reference>
<evidence type="ECO:0000256" key="1">
    <source>
        <dbReference type="SAM" id="MobiDB-lite"/>
    </source>
</evidence>
<evidence type="ECO:0000313" key="3">
    <source>
        <dbReference type="Proteomes" id="UP001329825"/>
    </source>
</evidence>
<organism evidence="2 3">
    <name type="scientific">Kwoniella shivajii</name>
    <dbReference type="NCBI Taxonomy" id="564305"/>
    <lineage>
        <taxon>Eukaryota</taxon>
        <taxon>Fungi</taxon>
        <taxon>Dikarya</taxon>
        <taxon>Basidiomycota</taxon>
        <taxon>Agaricomycotina</taxon>
        <taxon>Tremellomycetes</taxon>
        <taxon>Tremellales</taxon>
        <taxon>Cryptococcaceae</taxon>
        <taxon>Kwoniella</taxon>
    </lineage>
</organism>
<sequence length="145" mass="16114">MSAESKQQSNDSQAKDALQPKAASPMRSVDIFRKSLKANTDQSALDEAFESTDEEEPTGQKWYKRAGTSTVPITDPVNATRLQGLYGYAASVLSERSSKADPTRLVNRFLDSLSQSENKEDLDDETLKRMIELDVESKYSKSTRG</sequence>
<dbReference type="GeneID" id="87958603"/>
<evidence type="ECO:0000313" key="2">
    <source>
        <dbReference type="EMBL" id="WRT69487.1"/>
    </source>
</evidence>
<dbReference type="Proteomes" id="UP001329825">
    <property type="component" value="Chromosome 9"/>
</dbReference>
<dbReference type="RefSeq" id="XP_062794226.1">
    <property type="nucleotide sequence ID" value="XM_062938175.1"/>
</dbReference>
<feature type="region of interest" description="Disordered" evidence="1">
    <location>
        <begin position="1"/>
        <end position="75"/>
    </location>
</feature>
<name>A0ABZ1D623_9TREE</name>
<gene>
    <name evidence="2" type="ORF">IL334_006473</name>
</gene>
<protein>
    <submittedName>
        <fullName evidence="2">Uncharacterized protein</fullName>
    </submittedName>
</protein>
<keyword evidence="3" id="KW-1185">Reference proteome</keyword>
<feature type="compositionally biased region" description="Acidic residues" evidence="1">
    <location>
        <begin position="47"/>
        <end position="57"/>
    </location>
</feature>
<dbReference type="EMBL" id="CP141889">
    <property type="protein sequence ID" value="WRT69487.1"/>
    <property type="molecule type" value="Genomic_DNA"/>
</dbReference>
<proteinExistence type="predicted"/>